<proteinExistence type="predicted"/>
<reference evidence="2" key="1">
    <citation type="submission" date="2025-05" db="UniProtKB">
        <authorList>
            <consortium name="RefSeq"/>
        </authorList>
    </citation>
    <scope>NUCLEOTIDE SEQUENCE [LARGE SCALE GENOMIC DNA]</scope>
</reference>
<feature type="domain" description="PiggyBac transposable element-derived protein" evidence="1">
    <location>
        <begin position="1"/>
        <end position="129"/>
    </location>
</feature>
<dbReference type="PANTHER" id="PTHR46599">
    <property type="entry name" value="PIGGYBAC TRANSPOSABLE ELEMENT-DERIVED PROTEIN 4"/>
    <property type="match status" value="1"/>
</dbReference>
<dbReference type="GeneID" id="136075829"/>
<reference evidence="3" key="2">
    <citation type="submission" date="2025-08" db="UniProtKB">
        <authorList>
            <consortium name="RefSeq"/>
        </authorList>
    </citation>
    <scope>IDENTIFICATION</scope>
</reference>
<keyword evidence="2" id="KW-1185">Reference proteome</keyword>
<dbReference type="PANTHER" id="PTHR46599:SF3">
    <property type="entry name" value="PIGGYBAC TRANSPOSABLE ELEMENT-DERIVED PROTEIN 4"/>
    <property type="match status" value="1"/>
</dbReference>
<evidence type="ECO:0000313" key="3">
    <source>
        <dbReference type="RefSeq" id="XP_065645339.1"/>
    </source>
</evidence>
<evidence type="ECO:0000259" key="1">
    <source>
        <dbReference type="Pfam" id="PF13843"/>
    </source>
</evidence>
<gene>
    <name evidence="3" type="primary">LOC136075829</name>
</gene>
<organism evidence="2 3">
    <name type="scientific">Hydra vulgaris</name>
    <name type="common">Hydra</name>
    <name type="synonym">Hydra attenuata</name>
    <dbReference type="NCBI Taxonomy" id="6087"/>
    <lineage>
        <taxon>Eukaryota</taxon>
        <taxon>Metazoa</taxon>
        <taxon>Cnidaria</taxon>
        <taxon>Hydrozoa</taxon>
        <taxon>Hydroidolina</taxon>
        <taxon>Anthoathecata</taxon>
        <taxon>Aplanulata</taxon>
        <taxon>Hydridae</taxon>
        <taxon>Hydra</taxon>
    </lineage>
</organism>
<protein>
    <submittedName>
        <fullName evidence="3">PiggyBac transposable element-derived protein 4-like</fullName>
    </submittedName>
</protein>
<sequence length="220" mass="25788">MVVKTNRYVTQEINKQRLLRQSSHFKDWKSINSEHMRQFLGVLLHMGCVKMPSLEHYWSKNSLYRVPLLSRIMPPNKFQLMLRFWHFINYTDSGSGRLCKTIGLLDHLINTMDNIYCPNKNISMDETTLAKHLLDQMGAIVLDLMEKFLGKVYHLYTVNLYNSFELTKHMINQKTCICGTLRTDQKSNPKECLKAKLKQGDIISRSREGVVVAKWKDKTF</sequence>
<dbReference type="Pfam" id="PF13843">
    <property type="entry name" value="DDE_Tnp_1_7"/>
    <property type="match status" value="2"/>
</dbReference>
<dbReference type="Proteomes" id="UP001652625">
    <property type="component" value="Chromosome 02"/>
</dbReference>
<accession>A0ABM4B8Y9</accession>
<feature type="domain" description="PiggyBac transposable element-derived protein" evidence="1">
    <location>
        <begin position="135"/>
        <end position="218"/>
    </location>
</feature>
<dbReference type="InterPro" id="IPR029526">
    <property type="entry name" value="PGBD"/>
</dbReference>
<name>A0ABM4B8Y9_HYDVU</name>
<evidence type="ECO:0000313" key="2">
    <source>
        <dbReference type="Proteomes" id="UP001652625"/>
    </source>
</evidence>
<dbReference type="RefSeq" id="XP_065645339.1">
    <property type="nucleotide sequence ID" value="XM_065789267.1"/>
</dbReference>